<dbReference type="GO" id="GO:0032259">
    <property type="term" value="P:methylation"/>
    <property type="evidence" value="ECO:0007669"/>
    <property type="project" value="UniProtKB-KW"/>
</dbReference>
<dbReference type="CDD" id="cd20175">
    <property type="entry name" value="ThyX"/>
    <property type="match status" value="1"/>
</dbReference>
<dbReference type="PANTHER" id="PTHR34934:SF1">
    <property type="entry name" value="FLAVIN-DEPENDENT THYMIDYLATE SYNTHASE"/>
    <property type="match status" value="1"/>
</dbReference>
<dbReference type="PROSITE" id="PS51331">
    <property type="entry name" value="THYX"/>
    <property type="match status" value="1"/>
</dbReference>
<dbReference type="Proteomes" id="UP000255139">
    <property type="component" value="Unassembled WGS sequence"/>
</dbReference>
<dbReference type="EC" id="2.1.1.148" evidence="1"/>
<evidence type="ECO:0000256" key="1">
    <source>
        <dbReference type="HAMAP-Rule" id="MF_01408"/>
    </source>
</evidence>
<evidence type="ECO:0000313" key="3">
    <source>
        <dbReference type="EMBL" id="TLE00759.1"/>
    </source>
</evidence>
<comment type="caution">
    <text evidence="1">Lacks conserved residue(s) required for the propagation of feature annotation.</text>
</comment>
<proteinExistence type="inferred from homology"/>
<dbReference type="Pfam" id="PF02511">
    <property type="entry name" value="Thy1"/>
    <property type="match status" value="1"/>
</dbReference>
<comment type="cofactor">
    <cofactor evidence="1">
        <name>FAD</name>
        <dbReference type="ChEBI" id="CHEBI:57692"/>
    </cofactor>
    <text evidence="1">Binds 4 FAD per tetramer. Each FAD binding site is formed by three monomers.</text>
</comment>
<feature type="binding site" evidence="1">
    <location>
        <position position="168"/>
    </location>
    <ligand>
        <name>FAD</name>
        <dbReference type="ChEBI" id="CHEBI:57692"/>
        <note>ligand shared between neighboring subunits</note>
    </ligand>
</feature>
<dbReference type="EMBL" id="JRPD02000005">
    <property type="protein sequence ID" value="TLE00759.1"/>
    <property type="molecule type" value="Genomic_DNA"/>
</dbReference>
<feature type="binding site" description="in other chain" evidence="1">
    <location>
        <position position="146"/>
    </location>
    <ligand>
        <name>dUMP</name>
        <dbReference type="ChEBI" id="CHEBI:246422"/>
        <note>ligand shared between dimeric partners</note>
    </ligand>
</feature>
<dbReference type="SUPFAM" id="SSF69796">
    <property type="entry name" value="Thymidylate synthase-complementing protein Thy1"/>
    <property type="match status" value="1"/>
</dbReference>
<dbReference type="PANTHER" id="PTHR34934">
    <property type="entry name" value="FLAVIN-DEPENDENT THYMIDYLATE SYNTHASE"/>
    <property type="match status" value="1"/>
</dbReference>
<sequence length="208" mass="24257">MQISTYTKQHNVELKHYTPLELCSYAIRTCWNSHDKSSKEADKELIYRVGNKLKHASTLEHIVYHFHIKGISRACLQELARHRIASLSVKSTRYTLKELKKRTLDIDNLGDFVVLVPNDDVNLANLNALQKMQELLKKGIVIDIVKYMIPESYKTELSLTINARSLQNFLALRSSKRALWEIRILSWSIYESLPDSHKYLFYDSMEIT</sequence>
<feature type="binding site" evidence="1">
    <location>
        <begin position="78"/>
        <end position="81"/>
    </location>
    <ligand>
        <name>dUMP</name>
        <dbReference type="ChEBI" id="CHEBI:246422"/>
        <note>ligand shared between dimeric partners</note>
    </ligand>
</feature>
<keyword evidence="1" id="KW-0521">NADP</keyword>
<dbReference type="GO" id="GO:0006231">
    <property type="term" value="P:dTMP biosynthetic process"/>
    <property type="evidence" value="ECO:0007669"/>
    <property type="project" value="UniProtKB-UniRule"/>
</dbReference>
<feature type="binding site" evidence="1">
    <location>
        <position position="173"/>
    </location>
    <ligand>
        <name>dUMP</name>
        <dbReference type="ChEBI" id="CHEBI:246422"/>
        <note>ligand shared between dimeric partners</note>
    </ligand>
</feature>
<feature type="binding site" description="in other chain" evidence="1">
    <location>
        <begin position="91"/>
        <end position="93"/>
    </location>
    <ligand>
        <name>dUMP</name>
        <dbReference type="ChEBI" id="CHEBI:246422"/>
        <note>ligand shared between dimeric partners</note>
    </ligand>
</feature>
<dbReference type="InterPro" id="IPR036098">
    <property type="entry name" value="Thymidylate_synthase_ThyX_sf"/>
</dbReference>
<dbReference type="GO" id="GO:0004799">
    <property type="term" value="F:thymidylate synthase activity"/>
    <property type="evidence" value="ECO:0007669"/>
    <property type="project" value="TreeGrafter"/>
</dbReference>
<keyword evidence="1" id="KW-0545">Nucleotide biosynthesis</keyword>
<accession>A0A099U022</accession>
<evidence type="ECO:0000313" key="2">
    <source>
        <dbReference type="EMBL" id="STQ86561.1"/>
    </source>
</evidence>
<dbReference type="GO" id="GO:0070402">
    <property type="term" value="F:NADPH binding"/>
    <property type="evidence" value="ECO:0007669"/>
    <property type="project" value="TreeGrafter"/>
</dbReference>
<comment type="similarity">
    <text evidence="1">Belongs to the thymidylate synthase ThyX family.</text>
</comment>
<comment type="subunit">
    <text evidence="1">Homotetramer.</text>
</comment>
<organism evidence="2 5">
    <name type="scientific">Helicobacter muridarum</name>
    <dbReference type="NCBI Taxonomy" id="216"/>
    <lineage>
        <taxon>Bacteria</taxon>
        <taxon>Pseudomonadati</taxon>
        <taxon>Campylobacterota</taxon>
        <taxon>Epsilonproteobacteria</taxon>
        <taxon>Campylobacterales</taxon>
        <taxon>Helicobacteraceae</taxon>
        <taxon>Helicobacter</taxon>
    </lineage>
</organism>
<reference evidence="3 4" key="1">
    <citation type="journal article" date="2014" name="Genome Announc.">
        <title>Draft genome sequences of eight enterohepatic helicobacter species isolated from both laboratory and wild rodents.</title>
        <authorList>
            <person name="Sheh A."/>
            <person name="Shen Z."/>
            <person name="Fox J.G."/>
        </authorList>
    </citation>
    <scope>NUCLEOTIDE SEQUENCE [LARGE SCALE GENOMIC DNA]</scope>
    <source>
        <strain evidence="3 4">ST1</strain>
    </source>
</reference>
<dbReference type="AlphaFoldDB" id="A0A099U022"/>
<protein>
    <recommendedName>
        <fullName evidence="1">Flavin-dependent thymidylate synthase</fullName>
        <shortName evidence="1">FDTS</shortName>
        <ecNumber evidence="1">2.1.1.148</ecNumber>
    </recommendedName>
    <alternativeName>
        <fullName evidence="1">FAD-dependent thymidylate synthase</fullName>
    </alternativeName>
    <alternativeName>
        <fullName evidence="1">Thymidylate synthase ThyX</fullName>
        <shortName evidence="1">TS</shortName>
        <shortName evidence="1">TSase</shortName>
    </alternativeName>
</protein>
<keyword evidence="1 2" id="KW-0808">Transferase</keyword>
<comment type="function">
    <text evidence="1">Catalyzes the reductive methylation of 2'-deoxyuridine-5'-monophosphate (dUMP) to 2'-deoxythymidine-5'-monophosphate (dTMP) while utilizing 5,10-methylenetetrahydrofolate (mTHF) as the methyl donor, and NADPH and FADH(2) as the reductant.</text>
</comment>
<keyword evidence="5" id="KW-1185">Reference proteome</keyword>
<gene>
    <name evidence="1 2" type="primary">thyX</name>
    <name evidence="3" type="ORF">LS73_003660</name>
    <name evidence="2" type="ORF">NCTC12714_01368</name>
</gene>
<dbReference type="RefSeq" id="WP_034556634.1">
    <property type="nucleotide sequence ID" value="NZ_FZML01000003.1"/>
</dbReference>
<reference evidence="2 5" key="2">
    <citation type="submission" date="2018-06" db="EMBL/GenBank/DDBJ databases">
        <authorList>
            <consortium name="Pathogen Informatics"/>
            <person name="Doyle S."/>
        </authorList>
    </citation>
    <scope>NUCLEOTIDE SEQUENCE [LARGE SCALE GENOMIC DNA]</scope>
    <source>
        <strain evidence="2 5">NCTC12714</strain>
    </source>
</reference>
<dbReference type="OrthoDB" id="9780625at2"/>
<comment type="pathway">
    <text evidence="1">Pyrimidine metabolism; dTTP biosynthesis.</text>
</comment>
<dbReference type="InterPro" id="IPR003669">
    <property type="entry name" value="Thymidylate_synthase_ThyX"/>
</dbReference>
<feature type="active site" description="Involved in ionization of N3 of dUMP, leading to its activation" evidence="1">
    <location>
        <position position="173"/>
    </location>
</feature>
<keyword evidence="1" id="KW-0285">Flavoprotein</keyword>
<feature type="binding site" evidence="1">
    <location>
        <begin position="162"/>
        <end position="164"/>
    </location>
    <ligand>
        <name>FAD</name>
        <dbReference type="ChEBI" id="CHEBI:57692"/>
        <note>ligand shared between neighboring subunits</note>
    </ligand>
</feature>
<dbReference type="GO" id="GO:0050797">
    <property type="term" value="F:thymidylate synthase (FAD) activity"/>
    <property type="evidence" value="ECO:0007669"/>
    <property type="project" value="UniProtKB-UniRule"/>
</dbReference>
<evidence type="ECO:0000313" key="4">
    <source>
        <dbReference type="Proteomes" id="UP000029922"/>
    </source>
</evidence>
<name>A0A099U022_9HELI</name>
<dbReference type="STRING" id="216.LS73_00225"/>
<dbReference type="HAMAP" id="MF_01408">
    <property type="entry name" value="ThyX"/>
    <property type="match status" value="1"/>
</dbReference>
<dbReference type="UniPathway" id="UPA00575"/>
<dbReference type="EMBL" id="UGJE01000002">
    <property type="protein sequence ID" value="STQ86561.1"/>
    <property type="molecule type" value="Genomic_DNA"/>
</dbReference>
<comment type="catalytic activity">
    <reaction evidence="1">
        <text>dUMP + (6R)-5,10-methylene-5,6,7,8-tetrahydrofolate + NADPH + H(+) = dTMP + (6S)-5,6,7,8-tetrahydrofolate + NADP(+)</text>
        <dbReference type="Rhea" id="RHEA:29043"/>
        <dbReference type="ChEBI" id="CHEBI:15378"/>
        <dbReference type="ChEBI" id="CHEBI:15636"/>
        <dbReference type="ChEBI" id="CHEBI:57453"/>
        <dbReference type="ChEBI" id="CHEBI:57783"/>
        <dbReference type="ChEBI" id="CHEBI:58349"/>
        <dbReference type="ChEBI" id="CHEBI:63528"/>
        <dbReference type="ChEBI" id="CHEBI:246422"/>
        <dbReference type="EC" id="2.1.1.148"/>
    </reaction>
</comment>
<keyword evidence="1 2" id="KW-0489">Methyltransferase</keyword>
<dbReference type="GO" id="GO:0006235">
    <property type="term" value="P:dTTP biosynthetic process"/>
    <property type="evidence" value="ECO:0007669"/>
    <property type="project" value="UniProtKB-UniRule"/>
</dbReference>
<keyword evidence="1" id="KW-0274">FAD</keyword>
<dbReference type="GO" id="GO:0050660">
    <property type="term" value="F:flavin adenine dinucleotide binding"/>
    <property type="evidence" value="ECO:0007669"/>
    <property type="project" value="UniProtKB-UniRule"/>
</dbReference>
<evidence type="ECO:0000313" key="5">
    <source>
        <dbReference type="Proteomes" id="UP000255139"/>
    </source>
</evidence>
<feature type="binding site" evidence="1">
    <location>
        <position position="57"/>
    </location>
    <ligand>
        <name>FAD</name>
        <dbReference type="ChEBI" id="CHEBI:57692"/>
        <note>ligand shared between neighboring subunits</note>
    </ligand>
</feature>
<dbReference type="Gene3D" id="3.30.1360.170">
    <property type="match status" value="1"/>
</dbReference>
<feature type="binding site" evidence="1">
    <location>
        <begin position="81"/>
        <end position="83"/>
    </location>
    <ligand>
        <name>FAD</name>
        <dbReference type="ChEBI" id="CHEBI:57692"/>
        <note>ligand shared between neighboring subunits</note>
    </ligand>
</feature>
<dbReference type="NCBIfam" id="TIGR02170">
    <property type="entry name" value="thyX"/>
    <property type="match status" value="1"/>
</dbReference>
<dbReference type="Proteomes" id="UP000029922">
    <property type="component" value="Unassembled WGS sequence"/>
</dbReference>